<evidence type="ECO:0000313" key="1">
    <source>
        <dbReference type="EMBL" id="GAA3738839.1"/>
    </source>
</evidence>
<keyword evidence="2" id="KW-1185">Reference proteome</keyword>
<dbReference type="Proteomes" id="UP001501367">
    <property type="component" value="Unassembled WGS sequence"/>
</dbReference>
<dbReference type="GO" id="GO:0016787">
    <property type="term" value="F:hydrolase activity"/>
    <property type="evidence" value="ECO:0007669"/>
    <property type="project" value="UniProtKB-KW"/>
</dbReference>
<proteinExistence type="predicted"/>
<sequence>MQISSISGSFWENKKKSSLWDRLFRRNKTITKALTTPEIIGKNCQGLLLKNEIIKSFLFSTDMALIENNDADAILAVYPFPPSPKIIKTLIDFAGKPVVCGVGGGTTKGKKSVEMAIYAEQAGASGIIVNIPFENKDVKKIREKVSIPIIATVTSSDHDFLKGKIEAGVNVFHVSGGANTTKIVKEIRAKFPDFPVMATGGKSLNSIEESIDSGSKAIVLSPPSNKDLFKTVMVKYRNTFGNF</sequence>
<keyword evidence="1" id="KW-0378">Hydrolase</keyword>
<dbReference type="Gene3D" id="3.20.20.70">
    <property type="entry name" value="Aldolase class I"/>
    <property type="match status" value="1"/>
</dbReference>
<dbReference type="SUPFAM" id="SSF51395">
    <property type="entry name" value="FMN-linked oxidoreductases"/>
    <property type="match status" value="1"/>
</dbReference>
<accession>A0ABP7FFT3</accession>
<evidence type="ECO:0000313" key="2">
    <source>
        <dbReference type="Proteomes" id="UP001501367"/>
    </source>
</evidence>
<name>A0ABP7FFT3_9FLAO</name>
<protein>
    <submittedName>
        <fullName evidence="1">Hydrolase</fullName>
    </submittedName>
</protein>
<organism evidence="1 2">
    <name type="scientific">Flavobacterium ginsengisoli</name>
    <dbReference type="NCBI Taxonomy" id="871694"/>
    <lineage>
        <taxon>Bacteria</taxon>
        <taxon>Pseudomonadati</taxon>
        <taxon>Bacteroidota</taxon>
        <taxon>Flavobacteriia</taxon>
        <taxon>Flavobacteriales</taxon>
        <taxon>Flavobacteriaceae</taxon>
        <taxon>Flavobacterium</taxon>
    </lineage>
</organism>
<dbReference type="RefSeq" id="WP_278021513.1">
    <property type="nucleotide sequence ID" value="NZ_BAABDT010000004.1"/>
</dbReference>
<dbReference type="InterPro" id="IPR013785">
    <property type="entry name" value="Aldolase_TIM"/>
</dbReference>
<gene>
    <name evidence="1" type="ORF">GCM10022422_22880</name>
</gene>
<reference evidence="2" key="1">
    <citation type="journal article" date="2019" name="Int. J. Syst. Evol. Microbiol.">
        <title>The Global Catalogue of Microorganisms (GCM) 10K type strain sequencing project: providing services to taxonomists for standard genome sequencing and annotation.</title>
        <authorList>
            <consortium name="The Broad Institute Genomics Platform"/>
            <consortium name="The Broad Institute Genome Sequencing Center for Infectious Disease"/>
            <person name="Wu L."/>
            <person name="Ma J."/>
        </authorList>
    </citation>
    <scope>NUCLEOTIDE SEQUENCE [LARGE SCALE GENOMIC DNA]</scope>
    <source>
        <strain evidence="2">JCM 17336</strain>
    </source>
</reference>
<dbReference type="EMBL" id="BAABDT010000004">
    <property type="protein sequence ID" value="GAA3738839.1"/>
    <property type="molecule type" value="Genomic_DNA"/>
</dbReference>
<comment type="caution">
    <text evidence="1">The sequence shown here is derived from an EMBL/GenBank/DDBJ whole genome shotgun (WGS) entry which is preliminary data.</text>
</comment>